<dbReference type="VEuPathDB" id="MicrosporidiaDB:ECANGB1_1381"/>
<dbReference type="InterPro" id="IPR027786">
    <property type="entry name" value="Nse4/EID"/>
</dbReference>
<keyword evidence="3 7" id="KW-0227">DNA damage</keyword>
<evidence type="ECO:0000256" key="6">
    <source>
        <dbReference type="ARBA" id="ARBA00023242"/>
    </source>
</evidence>
<keyword evidence="10" id="KW-1185">Reference proteome</keyword>
<comment type="subcellular location">
    <subcellularLocation>
        <location evidence="1 7">Nucleus</location>
    </subcellularLocation>
</comment>
<evidence type="ECO:0000256" key="4">
    <source>
        <dbReference type="ARBA" id="ARBA00023172"/>
    </source>
</evidence>
<comment type="similarity">
    <text evidence="2 7">Belongs to the NSE4 family.</text>
</comment>
<proteinExistence type="inferred from homology"/>
<dbReference type="GO" id="GO:0006310">
    <property type="term" value="P:DNA recombination"/>
    <property type="evidence" value="ECO:0007669"/>
    <property type="project" value="UniProtKB-UniRule"/>
</dbReference>
<dbReference type="InterPro" id="IPR014854">
    <property type="entry name" value="Nse4_C"/>
</dbReference>
<comment type="function">
    <text evidence="7">Component of the SMC5-SMC6 complex, that promotes sister chromatid alignment after DNA damage and facilitates double-stranded DNA breaks (DSBs) repair via homologous recombination between sister chromatids.</text>
</comment>
<evidence type="ECO:0000256" key="1">
    <source>
        <dbReference type="ARBA" id="ARBA00004123"/>
    </source>
</evidence>
<keyword evidence="6 7" id="KW-0539">Nucleus</keyword>
<evidence type="ECO:0000256" key="7">
    <source>
        <dbReference type="RuleBase" id="RU365071"/>
    </source>
</evidence>
<dbReference type="GO" id="GO:0030915">
    <property type="term" value="C:Smc5-Smc6 complex"/>
    <property type="evidence" value="ECO:0007669"/>
    <property type="project" value="UniProtKB-UniRule"/>
</dbReference>
<dbReference type="GO" id="GO:0006281">
    <property type="term" value="P:DNA repair"/>
    <property type="evidence" value="ECO:0007669"/>
    <property type="project" value="UniProtKB-UniRule"/>
</dbReference>
<gene>
    <name evidence="9" type="ORF">ECANGB1_1381</name>
</gene>
<keyword evidence="4 7" id="KW-0233">DNA recombination</keyword>
<keyword evidence="5 7" id="KW-0234">DNA repair</keyword>
<comment type="caution">
    <text evidence="9">The sequence shown here is derived from an EMBL/GenBank/DDBJ whole genome shotgun (WGS) entry which is preliminary data.</text>
</comment>
<dbReference type="AlphaFoldDB" id="A0A1Y1S656"/>
<dbReference type="GO" id="GO:0005634">
    <property type="term" value="C:nucleus"/>
    <property type="evidence" value="ECO:0007669"/>
    <property type="project" value="UniProtKB-SubCell"/>
</dbReference>
<dbReference type="Proteomes" id="UP000192639">
    <property type="component" value="Unassembled WGS sequence"/>
</dbReference>
<evidence type="ECO:0000313" key="9">
    <source>
        <dbReference type="EMBL" id="ORD93899.1"/>
    </source>
</evidence>
<reference evidence="9 10" key="1">
    <citation type="journal article" date="2017" name="Environ. Microbiol.">
        <title>Decay of the glycolytic pathway and adaptation to intranuclear parasitism within Enterocytozoonidae microsporidia.</title>
        <authorList>
            <person name="Wiredu Boakye D."/>
            <person name="Jaroenlak P."/>
            <person name="Prachumwat A."/>
            <person name="Williams T.A."/>
            <person name="Bateman K.S."/>
            <person name="Itsathitphaisarn O."/>
            <person name="Sritunyalucksana K."/>
            <person name="Paszkiewicz K.H."/>
            <person name="Moore K.A."/>
            <person name="Stentiford G.D."/>
            <person name="Williams B.A."/>
        </authorList>
    </citation>
    <scope>NUCLEOTIDE SEQUENCE [LARGE SCALE GENOMIC DNA]</scope>
    <source>
        <strain evidence="9 10">GB1</strain>
    </source>
</reference>
<comment type="subunit">
    <text evidence="7">Component of the SMC5-SMC6 complex.</text>
</comment>
<accession>A0A1Y1S656</accession>
<dbReference type="EMBL" id="LWDP01000040">
    <property type="protein sequence ID" value="ORD93899.1"/>
    <property type="molecule type" value="Genomic_DNA"/>
</dbReference>
<sequence>MESTTSTNEQNVTKENTENELMNIPEDYTSISRWIKKNQAQIMNNPGLIQKILNRLEKLLKKTSQISDLRKDISIFLQTIKLEYDALLKEYDALLTIHDIVEMVNNAECMDFFSLCYRKEQSAKFVDVLYLEVEHRDRKVGERKVYDENSSEIKKPSNLKEIEEKIESNEEAKNIAAIIRNRKRVSFIELVCDPNSFGKTVYNAFNLSMAIRMKYVSFARINGILYVVESTNSDEEAIYEHGVFEITHEKYKEMRQKINQVQSQNE</sequence>
<protein>
    <recommendedName>
        <fullName evidence="7">Non-structural maintenance of chromosomes element 4</fullName>
    </recommendedName>
</protein>
<evidence type="ECO:0000313" key="10">
    <source>
        <dbReference type="Proteomes" id="UP000192639"/>
    </source>
</evidence>
<evidence type="ECO:0000256" key="2">
    <source>
        <dbReference type="ARBA" id="ARBA00008997"/>
    </source>
</evidence>
<name>A0A1Y1S656_9MICR</name>
<evidence type="ECO:0000256" key="5">
    <source>
        <dbReference type="ARBA" id="ARBA00023204"/>
    </source>
</evidence>
<dbReference type="OrthoDB" id="361242at2759"/>
<dbReference type="Pfam" id="PF08743">
    <property type="entry name" value="Nse4_C"/>
    <property type="match status" value="1"/>
</dbReference>
<evidence type="ECO:0000259" key="8">
    <source>
        <dbReference type="Pfam" id="PF08743"/>
    </source>
</evidence>
<dbReference type="PANTHER" id="PTHR16140:SF0">
    <property type="entry name" value="NON-STRUCTURAL MAINTENANCE OF CHROMOSOMES ELEMENT 4"/>
    <property type="match status" value="1"/>
</dbReference>
<dbReference type="PANTHER" id="PTHR16140">
    <property type="entry name" value="NON-STRUCTURAL MAINTENANCE OF CHROMOSOMES ELEMENT 4"/>
    <property type="match status" value="1"/>
</dbReference>
<evidence type="ECO:0000256" key="3">
    <source>
        <dbReference type="ARBA" id="ARBA00022763"/>
    </source>
</evidence>
<organism evidence="9 10">
    <name type="scientific">Enterospora canceri</name>
    <dbReference type="NCBI Taxonomy" id="1081671"/>
    <lineage>
        <taxon>Eukaryota</taxon>
        <taxon>Fungi</taxon>
        <taxon>Fungi incertae sedis</taxon>
        <taxon>Microsporidia</taxon>
        <taxon>Enterocytozoonidae</taxon>
        <taxon>Enterospora</taxon>
    </lineage>
</organism>
<feature type="domain" description="Non-structural maintenance of chromosome element 4 C-terminal" evidence="8">
    <location>
        <begin position="185"/>
        <end position="260"/>
    </location>
</feature>